<evidence type="ECO:0000313" key="2">
    <source>
        <dbReference type="Proteomes" id="UP001445472"/>
    </source>
</evidence>
<dbReference type="EMBL" id="JBEPBX010000008">
    <property type="protein sequence ID" value="MER6614124.1"/>
    <property type="molecule type" value="Genomic_DNA"/>
</dbReference>
<dbReference type="Proteomes" id="UP001445472">
    <property type="component" value="Unassembled WGS sequence"/>
</dbReference>
<comment type="caution">
    <text evidence="1">The sequence shown here is derived from an EMBL/GenBank/DDBJ whole genome shotgun (WGS) entry which is preliminary data.</text>
</comment>
<name>A0ABV1UTK4_9ACTN</name>
<organism evidence="1 2">
    <name type="scientific">Streptomyces xantholiticus</name>
    <dbReference type="NCBI Taxonomy" id="68285"/>
    <lineage>
        <taxon>Bacteria</taxon>
        <taxon>Bacillati</taxon>
        <taxon>Actinomycetota</taxon>
        <taxon>Actinomycetes</taxon>
        <taxon>Kitasatosporales</taxon>
        <taxon>Streptomycetaceae</taxon>
        <taxon>Streptomyces</taxon>
    </lineage>
</organism>
<evidence type="ECO:0000313" key="1">
    <source>
        <dbReference type="EMBL" id="MER6614124.1"/>
    </source>
</evidence>
<reference evidence="1 2" key="1">
    <citation type="submission" date="2024-06" db="EMBL/GenBank/DDBJ databases">
        <title>The Natural Products Discovery Center: Release of the First 8490 Sequenced Strains for Exploring Actinobacteria Biosynthetic Diversity.</title>
        <authorList>
            <person name="Kalkreuter E."/>
            <person name="Kautsar S.A."/>
            <person name="Yang D."/>
            <person name="Bader C.D."/>
            <person name="Teijaro C.N."/>
            <person name="Fluegel L."/>
            <person name="Davis C.M."/>
            <person name="Simpson J.R."/>
            <person name="Lauterbach L."/>
            <person name="Steele A.D."/>
            <person name="Gui C."/>
            <person name="Meng S."/>
            <person name="Li G."/>
            <person name="Viehrig K."/>
            <person name="Ye F."/>
            <person name="Su P."/>
            <person name="Kiefer A.F."/>
            <person name="Nichols A."/>
            <person name="Cepeda A.J."/>
            <person name="Yan W."/>
            <person name="Fan B."/>
            <person name="Jiang Y."/>
            <person name="Adhikari A."/>
            <person name="Zheng C.-J."/>
            <person name="Schuster L."/>
            <person name="Cowan T.M."/>
            <person name="Smanski M.J."/>
            <person name="Chevrette M.G."/>
            <person name="De Carvalho L.P.S."/>
            <person name="Shen B."/>
        </authorList>
    </citation>
    <scope>NUCLEOTIDE SEQUENCE [LARGE SCALE GENOMIC DNA]</scope>
    <source>
        <strain evidence="1 2">NPDC000837</strain>
    </source>
</reference>
<proteinExistence type="predicted"/>
<protein>
    <submittedName>
        <fullName evidence="1">Uncharacterized protein</fullName>
    </submittedName>
</protein>
<sequence>MAAAHTPVRALPASVAGGTWRSGHLQGMAFDPGKRHLYFSFTDMIVKTDLAGRPLGSVRGIGGHLGDLDFNPRDGRVYGSLEYADAVAFHIAVFDGDRMTRMNMDAQTSGVVTTVHLDEVRRDHTADMDGNGVFDGPTADTADHRYGNAGIDGIAFGPAFGRKDGPQRLTVAYGVYANTRREDNDHQVLLQYDTRDWKRYERPLDESRHNRRGPAGPDGKYFVYTGNTTFGVQNLEYDGHSGNWLMAVYKGTKPSFPNYGLFVVDGSRAPVTGEIRGQRRPERGLLLSLLPEGLRHRASGTYGFESPGQFGLVALDDGRFYVGKAAKIRDGGVTRQTGSAVMHRWTGAAPTPFAKVTPGAPAG</sequence>
<accession>A0ABV1UTK4</accession>
<keyword evidence="2" id="KW-1185">Reference proteome</keyword>
<dbReference type="SUPFAM" id="SSF50952">
    <property type="entry name" value="Soluble quinoprotein glucose dehydrogenase"/>
    <property type="match status" value="1"/>
</dbReference>
<gene>
    <name evidence="1" type="ORF">ABT276_12230</name>
</gene>
<dbReference type="InterPro" id="IPR011041">
    <property type="entry name" value="Quinoprot_gluc/sorb_DH_b-prop"/>
</dbReference>